<evidence type="ECO:0000313" key="3">
    <source>
        <dbReference type="Proteomes" id="UP000239899"/>
    </source>
</evidence>
<feature type="compositionally biased region" description="Low complexity" evidence="1">
    <location>
        <begin position="276"/>
        <end position="286"/>
    </location>
</feature>
<dbReference type="Gene3D" id="3.20.140.10">
    <property type="entry name" value="nicotinate phosphoribosyltransferase"/>
    <property type="match status" value="1"/>
</dbReference>
<protein>
    <submittedName>
        <fullName evidence="2">Uncharacterized protein</fullName>
    </submittedName>
</protein>
<feature type="compositionally biased region" description="Low complexity" evidence="1">
    <location>
        <begin position="248"/>
        <end position="268"/>
    </location>
</feature>
<evidence type="ECO:0000256" key="1">
    <source>
        <dbReference type="SAM" id="MobiDB-lite"/>
    </source>
</evidence>
<dbReference type="EMBL" id="LHPG02000024">
    <property type="protein sequence ID" value="PRW20330.1"/>
    <property type="molecule type" value="Genomic_DNA"/>
</dbReference>
<keyword evidence="3" id="KW-1185">Reference proteome</keyword>
<reference evidence="2 3" key="1">
    <citation type="journal article" date="2018" name="Plant J.">
        <title>Genome sequences of Chlorella sorokiniana UTEX 1602 and Micractinium conductrix SAG 241.80: implications to maltose excretion by a green alga.</title>
        <authorList>
            <person name="Arriola M.B."/>
            <person name="Velmurugan N."/>
            <person name="Zhang Y."/>
            <person name="Plunkett M.H."/>
            <person name="Hondzo H."/>
            <person name="Barney B.M."/>
        </authorList>
    </citation>
    <scope>NUCLEOTIDE SEQUENCE [LARGE SCALE GENOMIC DNA]</scope>
    <source>
        <strain evidence="3">UTEX 1602</strain>
    </source>
</reference>
<name>A0A2P6TCG0_CHLSO</name>
<feature type="compositionally biased region" description="Gly residues" evidence="1">
    <location>
        <begin position="405"/>
        <end position="430"/>
    </location>
</feature>
<proteinExistence type="predicted"/>
<evidence type="ECO:0000313" key="2">
    <source>
        <dbReference type="EMBL" id="PRW20330.1"/>
    </source>
</evidence>
<gene>
    <name evidence="2" type="ORF">C2E21_9047</name>
</gene>
<dbReference type="Proteomes" id="UP000239899">
    <property type="component" value="Unassembled WGS sequence"/>
</dbReference>
<dbReference type="OrthoDB" id="514023at2759"/>
<feature type="compositionally biased region" description="Low complexity" evidence="1">
    <location>
        <begin position="388"/>
        <end position="404"/>
    </location>
</feature>
<comment type="caution">
    <text evidence="2">The sequence shown here is derived from an EMBL/GenBank/DDBJ whole genome shotgun (WGS) entry which is preliminary data.</text>
</comment>
<feature type="region of interest" description="Disordered" evidence="1">
    <location>
        <begin position="248"/>
        <end position="286"/>
    </location>
</feature>
<feature type="region of interest" description="Disordered" evidence="1">
    <location>
        <begin position="906"/>
        <end position="929"/>
    </location>
</feature>
<feature type="region of interest" description="Disordered" evidence="1">
    <location>
        <begin position="388"/>
        <end position="430"/>
    </location>
</feature>
<sequence length="1082" mass="112217">MGSLDTEPLDVPLLRQRALHYARKGGADEGTQGRLTAFLDDPVTQAILDLPEEKLDAYLINDAYKPRMHRLYSKYFKAVTSDFELSVRKTPLPLCQIREEDPELWRRFEARCARLLSVPPYPPPVAAALDAYFPAFSCSEDMLARAAEHGVAPITWQELGEQRDLVAFSHGPMEASSHVETTLTQLVQQLTIEAQVWRLERQRGLRLSPAELLANSLGRLAAGVQQLERGLGIATPAPADLAAAAPGPAAAVGEGQGSPAAGSSAAAGAGPGLGSAAGSSSGDGVASHTSGSLPAMALFAGRRSSSRRFLLLQNWYCMRHLPGYSGTSAVMAVTLLHELLVQQAQQAQQAQQGLRLVGTLAHEVMMVTEQLLGCFEDLSACACGGSGGSTSAEGSKQRTGAAAAGNGGGGAAGASSGGAAHGGGSNGSGSGDAGGPAQICALLSHLLLLAAGGGLAQATALCDTFGTRGFVSAALAARLPDEFRRDMQEQYPEQWAAAPAAVRAEGALVFDLFATWRMDSGDYEEMASYVADAWEARWAATLCAAARPPPPVFMHSNLDSWEDILAMWRLPPRIRPAVFAFGTLADGFIPFDCSDGGDDAEVKLCSVVMKAVQSERPGLECSCESAGKLGDDVSASKMQFDRRLPPEAQDHTRQRLLALSQERRLDPEAASAALAKAYHAVTRERVFDAKGCSVCGSHHSTSFRNEPKTGRRLCNSCHCQAYRQKRKAAALEAAAQAALLGQAAQQPAALPPQAQRLDPPAAPAYLAAAAAALQEVAAASAQQPQQAQQAQQQQPGAQLQAAQLVLQQAQQPAQGQENLAIAAAHLFLSDLQQRVLSETGVPPADLPRLLCCARRAQAATPARPRRAVLGLLPQVLVQLHDDPPGILHPMSCLVEAVDERSPVLPAQLPPQAAQPAPGGPTAAPASEAAPAGSTAVGLAAPAAPAANPAAAAAAAAAVSGGAQGEAPLAEQRGSGSVVADTPDGAVAVRLTLFASAGAVATWYEGPADPSLPVASDASKPPVWDCAPGGFSLQFSGPLCPQMDLIAAAHYLVAAVGPAALEHPVLTLETAAPAKPAQPKPFP</sequence>
<dbReference type="AlphaFoldDB" id="A0A2P6TCG0"/>
<accession>A0A2P6TCG0</accession>
<organism evidence="2 3">
    <name type="scientific">Chlorella sorokiniana</name>
    <name type="common">Freshwater green alga</name>
    <dbReference type="NCBI Taxonomy" id="3076"/>
    <lineage>
        <taxon>Eukaryota</taxon>
        <taxon>Viridiplantae</taxon>
        <taxon>Chlorophyta</taxon>
        <taxon>core chlorophytes</taxon>
        <taxon>Trebouxiophyceae</taxon>
        <taxon>Chlorellales</taxon>
        <taxon>Chlorellaceae</taxon>
        <taxon>Chlorella clade</taxon>
        <taxon>Chlorella</taxon>
    </lineage>
</organism>